<dbReference type="Pfam" id="PF10604">
    <property type="entry name" value="Polyketide_cyc2"/>
    <property type="match status" value="1"/>
</dbReference>
<reference evidence="1 2" key="1">
    <citation type="submission" date="2019-03" db="EMBL/GenBank/DDBJ databases">
        <title>Genomic Encyclopedia of Type Strains, Phase IV (KMG-IV): sequencing the most valuable type-strain genomes for metagenomic binning, comparative biology and taxonomic classification.</title>
        <authorList>
            <person name="Goeker M."/>
        </authorList>
    </citation>
    <scope>NUCLEOTIDE SEQUENCE [LARGE SCALE GENOMIC DNA]</scope>
    <source>
        <strain evidence="1 2">DSM 45765</strain>
    </source>
</reference>
<organism evidence="1 2">
    <name type="scientific">Tamaricihabitans halophyticus</name>
    <dbReference type="NCBI Taxonomy" id="1262583"/>
    <lineage>
        <taxon>Bacteria</taxon>
        <taxon>Bacillati</taxon>
        <taxon>Actinomycetota</taxon>
        <taxon>Actinomycetes</taxon>
        <taxon>Pseudonocardiales</taxon>
        <taxon>Pseudonocardiaceae</taxon>
        <taxon>Tamaricihabitans</taxon>
    </lineage>
</organism>
<dbReference type="Gene3D" id="3.30.530.20">
    <property type="match status" value="1"/>
</dbReference>
<gene>
    <name evidence="1" type="ORF">EV191_1011259</name>
</gene>
<evidence type="ECO:0000313" key="2">
    <source>
        <dbReference type="Proteomes" id="UP000294911"/>
    </source>
</evidence>
<comment type="caution">
    <text evidence="1">The sequence shown here is derived from an EMBL/GenBank/DDBJ whole genome shotgun (WGS) entry which is preliminary data.</text>
</comment>
<protein>
    <submittedName>
        <fullName evidence="1">Polyketide cyclase/dehydrase/lipid transport protein</fullName>
    </submittedName>
</protein>
<dbReference type="OrthoDB" id="4618973at2"/>
<accession>A0A4R2RD09</accession>
<dbReference type="EMBL" id="SLXQ01000001">
    <property type="protein sequence ID" value="TCP57305.1"/>
    <property type="molecule type" value="Genomic_DNA"/>
</dbReference>
<name>A0A4R2RD09_9PSEU</name>
<dbReference type="SUPFAM" id="SSF55961">
    <property type="entry name" value="Bet v1-like"/>
    <property type="match status" value="1"/>
</dbReference>
<dbReference type="RefSeq" id="WP_132875795.1">
    <property type="nucleotide sequence ID" value="NZ_SLXQ01000001.1"/>
</dbReference>
<dbReference type="AlphaFoldDB" id="A0A4R2RD09"/>
<dbReference type="Proteomes" id="UP000294911">
    <property type="component" value="Unassembled WGS sequence"/>
</dbReference>
<evidence type="ECO:0000313" key="1">
    <source>
        <dbReference type="EMBL" id="TCP57305.1"/>
    </source>
</evidence>
<dbReference type="InterPro" id="IPR023393">
    <property type="entry name" value="START-like_dom_sf"/>
</dbReference>
<proteinExistence type="predicted"/>
<dbReference type="CDD" id="cd07812">
    <property type="entry name" value="SRPBCC"/>
    <property type="match status" value="1"/>
</dbReference>
<dbReference type="InterPro" id="IPR019587">
    <property type="entry name" value="Polyketide_cyclase/dehydratase"/>
</dbReference>
<sequence length="160" mass="17610">MTAEPNASARIEVSATADEVYELVSDPGILAELAEEYSGYAWLDGAQCAKIGARFRGRNRKGLRKWSTLATVTDAVPGRRFAFEVSALGFPVARWQYDIEPGESGCQVTESTWDRRNTVIRFAGDVASGVTDRAAHSRRNMETTLARLKVRAELPNRSDA</sequence>
<keyword evidence="2" id="KW-1185">Reference proteome</keyword>